<comment type="caution">
    <text evidence="2">The sequence shown here is derived from an EMBL/GenBank/DDBJ whole genome shotgun (WGS) entry which is preliminary data.</text>
</comment>
<feature type="compositionally biased region" description="Acidic residues" evidence="1">
    <location>
        <begin position="224"/>
        <end position="243"/>
    </location>
</feature>
<feature type="compositionally biased region" description="Low complexity" evidence="1">
    <location>
        <begin position="12"/>
        <end position="73"/>
    </location>
</feature>
<evidence type="ECO:0000313" key="2">
    <source>
        <dbReference type="EMBL" id="KAG2378740.1"/>
    </source>
</evidence>
<reference evidence="2 3" key="1">
    <citation type="journal article" date="2018" name="BMC Genomics">
        <title>The genome of Naegleria lovaniensis, the basis for a comparative approach to unravel pathogenicity factors of the human pathogenic amoeba N. fowleri.</title>
        <authorList>
            <person name="Liechti N."/>
            <person name="Schurch N."/>
            <person name="Bruggmann R."/>
            <person name="Wittwer M."/>
        </authorList>
    </citation>
    <scope>NUCLEOTIDE SEQUENCE [LARGE SCALE GENOMIC DNA]</scope>
    <source>
        <strain evidence="2 3">ATCC 30569</strain>
    </source>
</reference>
<feature type="region of interest" description="Disordered" evidence="1">
    <location>
        <begin position="214"/>
        <end position="268"/>
    </location>
</feature>
<feature type="compositionally biased region" description="Basic residues" evidence="1">
    <location>
        <begin position="249"/>
        <end position="268"/>
    </location>
</feature>
<dbReference type="RefSeq" id="XP_044546002.1">
    <property type="nucleotide sequence ID" value="XM_044697902.1"/>
</dbReference>
<evidence type="ECO:0000313" key="3">
    <source>
        <dbReference type="Proteomes" id="UP000816034"/>
    </source>
</evidence>
<keyword evidence="3" id="KW-1185">Reference proteome</keyword>
<gene>
    <name evidence="2" type="ORF">C9374_007888</name>
</gene>
<sequence>MKAVSYNHFKKSYLSSTSSSSSPTCSPKTSSPKPTYLTPPKSGKSKCSSSSLSTSSIASCSSTSSSSSNSSMLMMTPPISLTISISPSPQQECCDLKKKEKKIEQLTALREMRSKSTNELTSQLDLVKNMVRIKEKKGGKVSLSFNFDDDNNASPKMYKKQDKTFNLTKKYSYPEEEEEEVIEANNVDHDKCEDISEVLESICIGEEIFDAHRSGVKSHKKDESESESEGDEEEDEDDIEDNYSDTSPSRKHALTPTRTTKRKYAYFC</sequence>
<accession>A0AA88GL25</accession>
<protein>
    <submittedName>
        <fullName evidence="2">Uncharacterized protein</fullName>
    </submittedName>
</protein>
<dbReference type="Proteomes" id="UP000816034">
    <property type="component" value="Unassembled WGS sequence"/>
</dbReference>
<dbReference type="AlphaFoldDB" id="A0AA88GL25"/>
<dbReference type="GeneID" id="68100342"/>
<name>A0AA88GL25_NAELO</name>
<dbReference type="EMBL" id="PYSW02000031">
    <property type="protein sequence ID" value="KAG2378740.1"/>
    <property type="molecule type" value="Genomic_DNA"/>
</dbReference>
<feature type="region of interest" description="Disordered" evidence="1">
    <location>
        <begin position="1"/>
        <end position="73"/>
    </location>
</feature>
<evidence type="ECO:0000256" key="1">
    <source>
        <dbReference type="SAM" id="MobiDB-lite"/>
    </source>
</evidence>
<proteinExistence type="predicted"/>
<organism evidence="2 3">
    <name type="scientific">Naegleria lovaniensis</name>
    <name type="common">Amoeba</name>
    <dbReference type="NCBI Taxonomy" id="51637"/>
    <lineage>
        <taxon>Eukaryota</taxon>
        <taxon>Discoba</taxon>
        <taxon>Heterolobosea</taxon>
        <taxon>Tetramitia</taxon>
        <taxon>Eutetramitia</taxon>
        <taxon>Vahlkampfiidae</taxon>
        <taxon>Naegleria</taxon>
    </lineage>
</organism>